<feature type="compositionally biased region" description="Pro residues" evidence="1">
    <location>
        <begin position="70"/>
        <end position="81"/>
    </location>
</feature>
<name>A0ABW3J666_9HYPH</name>
<comment type="caution">
    <text evidence="3">The sequence shown here is derived from an EMBL/GenBank/DDBJ whole genome shotgun (WGS) entry which is preliminary data.</text>
</comment>
<proteinExistence type="predicted"/>
<dbReference type="Proteomes" id="UP001597102">
    <property type="component" value="Unassembled WGS sequence"/>
</dbReference>
<sequence length="200" mass="21786">MGKTRKGGRDLPDKDDDDAALWEQIAGTVVPLKKRDVRAAPLPKPPTKIRPPKKLNDAEDAPAAPTPSLKTPPPKPGPPAPASIALDRGTARKLEKGRLPVEAKLDLHGMRQRNAHSALRRFLMDAQAKGFRHVLVITGKGTAKASSENFYMEEPRGVLRQQVPGWLTQPDLAPVVVSFSEAPQRLGGAGALYVRLRRVR</sequence>
<feature type="domain" description="Smr" evidence="2">
    <location>
        <begin position="105"/>
        <end position="197"/>
    </location>
</feature>
<evidence type="ECO:0000256" key="1">
    <source>
        <dbReference type="SAM" id="MobiDB-lite"/>
    </source>
</evidence>
<evidence type="ECO:0000313" key="3">
    <source>
        <dbReference type="EMBL" id="MFD0985801.1"/>
    </source>
</evidence>
<dbReference type="InterPro" id="IPR002625">
    <property type="entry name" value="Smr_dom"/>
</dbReference>
<dbReference type="SUPFAM" id="SSF160443">
    <property type="entry name" value="SMR domain-like"/>
    <property type="match status" value="1"/>
</dbReference>
<feature type="region of interest" description="Disordered" evidence="1">
    <location>
        <begin position="32"/>
        <end position="84"/>
    </location>
</feature>
<accession>A0ABW3J666</accession>
<dbReference type="SMART" id="SM00463">
    <property type="entry name" value="SMR"/>
    <property type="match status" value="1"/>
</dbReference>
<dbReference type="EMBL" id="JBHTJO010000001">
    <property type="protein sequence ID" value="MFD0985801.1"/>
    <property type="molecule type" value="Genomic_DNA"/>
</dbReference>
<dbReference type="PROSITE" id="PS50828">
    <property type="entry name" value="SMR"/>
    <property type="match status" value="1"/>
</dbReference>
<dbReference type="Pfam" id="PF01713">
    <property type="entry name" value="Smr"/>
    <property type="match status" value="1"/>
</dbReference>
<evidence type="ECO:0000313" key="4">
    <source>
        <dbReference type="Proteomes" id="UP001597102"/>
    </source>
</evidence>
<gene>
    <name evidence="3" type="ORF">ACFQ2F_01670</name>
</gene>
<dbReference type="PANTHER" id="PTHR35562">
    <property type="entry name" value="DNA ENDONUCLEASE SMRA-RELATED"/>
    <property type="match status" value="1"/>
</dbReference>
<dbReference type="InterPro" id="IPR036063">
    <property type="entry name" value="Smr_dom_sf"/>
</dbReference>
<reference evidence="4" key="1">
    <citation type="journal article" date="2019" name="Int. J. Syst. Evol. Microbiol.">
        <title>The Global Catalogue of Microorganisms (GCM) 10K type strain sequencing project: providing services to taxonomists for standard genome sequencing and annotation.</title>
        <authorList>
            <consortium name="The Broad Institute Genomics Platform"/>
            <consortium name="The Broad Institute Genome Sequencing Center for Infectious Disease"/>
            <person name="Wu L."/>
            <person name="Ma J."/>
        </authorList>
    </citation>
    <scope>NUCLEOTIDE SEQUENCE [LARGE SCALE GENOMIC DNA]</scope>
    <source>
        <strain evidence="4">CCUG 61697</strain>
    </source>
</reference>
<organism evidence="3 4">
    <name type="scientific">Methyloligella solikamskensis</name>
    <dbReference type="NCBI Taxonomy" id="1177756"/>
    <lineage>
        <taxon>Bacteria</taxon>
        <taxon>Pseudomonadati</taxon>
        <taxon>Pseudomonadota</taxon>
        <taxon>Alphaproteobacteria</taxon>
        <taxon>Hyphomicrobiales</taxon>
        <taxon>Hyphomicrobiaceae</taxon>
        <taxon>Methyloligella</taxon>
    </lineage>
</organism>
<dbReference type="RefSeq" id="WP_379084761.1">
    <property type="nucleotide sequence ID" value="NZ_JBHTJO010000001.1"/>
</dbReference>
<dbReference type="Gene3D" id="3.30.1370.110">
    <property type="match status" value="1"/>
</dbReference>
<dbReference type="PANTHER" id="PTHR35562:SF2">
    <property type="entry name" value="DNA ENDONUCLEASE SMRA-RELATED"/>
    <property type="match status" value="1"/>
</dbReference>
<protein>
    <submittedName>
        <fullName evidence="3">Smr/MutS family protein</fullName>
    </submittedName>
</protein>
<keyword evidence="4" id="KW-1185">Reference proteome</keyword>
<evidence type="ECO:0000259" key="2">
    <source>
        <dbReference type="PROSITE" id="PS50828"/>
    </source>
</evidence>